<feature type="transmembrane region" description="Helical" evidence="1">
    <location>
        <begin position="44"/>
        <end position="66"/>
    </location>
</feature>
<evidence type="ECO:0000313" key="3">
    <source>
        <dbReference type="Proteomes" id="UP000824281"/>
    </source>
</evidence>
<keyword evidence="3" id="KW-1185">Reference proteome</keyword>
<name>A0ABX8ZNB5_9SPHN</name>
<dbReference type="Proteomes" id="UP000824281">
    <property type="component" value="Chromosome"/>
</dbReference>
<evidence type="ECO:0000313" key="2">
    <source>
        <dbReference type="EMBL" id="QZD90506.1"/>
    </source>
</evidence>
<keyword evidence="1" id="KW-0812">Transmembrane</keyword>
<dbReference type="RefSeq" id="WP_221425974.1">
    <property type="nucleotide sequence ID" value="NZ_CP081295.1"/>
</dbReference>
<reference evidence="2 3" key="1">
    <citation type="submission" date="2021-08" db="EMBL/GenBank/DDBJ databases">
        <title>Comparative Genomics Analysis of the Genus Qipengyuania Reveals Extensive Genetic Diversity and Metabolic Versatility, Including the Description of Fifteen Novel Species.</title>
        <authorList>
            <person name="Liu Y."/>
        </authorList>
    </citation>
    <scope>NUCLEOTIDE SEQUENCE [LARGE SCALE GENOMIC DNA]</scope>
    <source>
        <strain evidence="2 3">1NDH13</strain>
    </source>
</reference>
<accession>A0ABX8ZNB5</accession>
<evidence type="ECO:0000256" key="1">
    <source>
        <dbReference type="SAM" id="Phobius"/>
    </source>
</evidence>
<proteinExistence type="predicted"/>
<gene>
    <name evidence="2" type="ORF">K3148_03685</name>
</gene>
<dbReference type="EMBL" id="CP081295">
    <property type="protein sequence ID" value="QZD90506.1"/>
    <property type="molecule type" value="Genomic_DNA"/>
</dbReference>
<organism evidence="2 3">
    <name type="scientific">Qipengyuania aurantiaca</name>
    <dbReference type="NCBI Taxonomy" id="2867233"/>
    <lineage>
        <taxon>Bacteria</taxon>
        <taxon>Pseudomonadati</taxon>
        <taxon>Pseudomonadota</taxon>
        <taxon>Alphaproteobacteria</taxon>
        <taxon>Sphingomonadales</taxon>
        <taxon>Erythrobacteraceae</taxon>
        <taxon>Qipengyuania</taxon>
    </lineage>
</organism>
<keyword evidence="1" id="KW-0472">Membrane</keyword>
<protein>
    <submittedName>
        <fullName evidence="2">Uncharacterized protein</fullName>
    </submittedName>
</protein>
<keyword evidence="1" id="KW-1133">Transmembrane helix</keyword>
<sequence>MDTAFSRTARLCAALVSLIAIVSLMVQSVGNLERDGTMLAAWSAMLQWFTIWGNVAASSAGSRFAVGSSRAFLSRLPQR</sequence>